<dbReference type="Pfam" id="PF00005">
    <property type="entry name" value="ABC_tran"/>
    <property type="match status" value="1"/>
</dbReference>
<evidence type="ECO:0000313" key="13">
    <source>
        <dbReference type="Proteomes" id="UP000051658"/>
    </source>
</evidence>
<evidence type="ECO:0000259" key="10">
    <source>
        <dbReference type="PROSITE" id="PS50893"/>
    </source>
</evidence>
<dbReference type="PATRIC" id="fig|1449336.4.peg.1766"/>
<keyword evidence="13" id="KW-1185">Reference proteome</keyword>
<evidence type="ECO:0000256" key="9">
    <source>
        <dbReference type="SAM" id="Phobius"/>
    </source>
</evidence>
<dbReference type="FunFam" id="1.20.1560.10:FF:000011">
    <property type="entry name" value="Multidrug ABC transporter ATP-binding protein"/>
    <property type="match status" value="1"/>
</dbReference>
<dbReference type="PROSITE" id="PS00211">
    <property type="entry name" value="ABC_TRANSPORTER_1"/>
    <property type="match status" value="1"/>
</dbReference>
<feature type="transmembrane region" description="Helical" evidence="9">
    <location>
        <begin position="274"/>
        <end position="294"/>
    </location>
</feature>
<evidence type="ECO:0000256" key="7">
    <source>
        <dbReference type="ARBA" id="ARBA00022989"/>
    </source>
</evidence>
<evidence type="ECO:0000256" key="4">
    <source>
        <dbReference type="ARBA" id="ARBA00022692"/>
    </source>
</evidence>
<dbReference type="InterPro" id="IPR036640">
    <property type="entry name" value="ABC1_TM_sf"/>
</dbReference>
<dbReference type="InterPro" id="IPR003593">
    <property type="entry name" value="AAA+_ATPase"/>
</dbReference>
<protein>
    <submittedName>
        <fullName evidence="12">ABC transporter ATP-binding protein</fullName>
    </submittedName>
</protein>
<dbReference type="InterPro" id="IPR017871">
    <property type="entry name" value="ABC_transporter-like_CS"/>
</dbReference>
<comment type="caution">
    <text evidence="12">The sequence shown here is derived from an EMBL/GenBank/DDBJ whole genome shotgun (WGS) entry which is preliminary data.</text>
</comment>
<dbReference type="CDD" id="cd18541">
    <property type="entry name" value="ABC_6TM_TmrB_like"/>
    <property type="match status" value="1"/>
</dbReference>
<dbReference type="eggNOG" id="COG1132">
    <property type="taxonomic scope" value="Bacteria"/>
</dbReference>
<evidence type="ECO:0000313" key="12">
    <source>
        <dbReference type="EMBL" id="KRN54153.1"/>
    </source>
</evidence>
<feature type="domain" description="ABC transmembrane type-1" evidence="11">
    <location>
        <begin position="20"/>
        <end position="303"/>
    </location>
</feature>
<dbReference type="InterPro" id="IPR027417">
    <property type="entry name" value="P-loop_NTPase"/>
</dbReference>
<organism evidence="12 13">
    <name type="scientific">Carnobacterium divergens DSM 20623</name>
    <dbReference type="NCBI Taxonomy" id="1449336"/>
    <lineage>
        <taxon>Bacteria</taxon>
        <taxon>Bacillati</taxon>
        <taxon>Bacillota</taxon>
        <taxon>Bacilli</taxon>
        <taxon>Lactobacillales</taxon>
        <taxon>Carnobacteriaceae</taxon>
        <taxon>Carnobacterium</taxon>
    </lineage>
</organism>
<keyword evidence="8 9" id="KW-0472">Membrane</keyword>
<keyword evidence="4 9" id="KW-0812">Transmembrane</keyword>
<feature type="domain" description="ABC transporter" evidence="10">
    <location>
        <begin position="338"/>
        <end position="571"/>
    </location>
</feature>
<dbReference type="Pfam" id="PF00664">
    <property type="entry name" value="ABC_membrane"/>
    <property type="match status" value="1"/>
</dbReference>
<dbReference type="GeneID" id="89588729"/>
<dbReference type="GO" id="GO:0016887">
    <property type="term" value="F:ATP hydrolysis activity"/>
    <property type="evidence" value="ECO:0007669"/>
    <property type="project" value="InterPro"/>
</dbReference>
<feature type="transmembrane region" description="Helical" evidence="9">
    <location>
        <begin position="243"/>
        <end position="268"/>
    </location>
</feature>
<dbReference type="PANTHER" id="PTHR43394:SF1">
    <property type="entry name" value="ATP-BINDING CASSETTE SUB-FAMILY B MEMBER 10, MITOCHONDRIAL"/>
    <property type="match status" value="1"/>
</dbReference>
<dbReference type="PROSITE" id="PS50893">
    <property type="entry name" value="ABC_TRANSPORTER_2"/>
    <property type="match status" value="1"/>
</dbReference>
<keyword evidence="3" id="KW-1003">Cell membrane</keyword>
<dbReference type="SMART" id="SM00382">
    <property type="entry name" value="AAA"/>
    <property type="match status" value="1"/>
</dbReference>
<dbReference type="GO" id="GO:0015421">
    <property type="term" value="F:ABC-type oligopeptide transporter activity"/>
    <property type="evidence" value="ECO:0007669"/>
    <property type="project" value="TreeGrafter"/>
</dbReference>
<evidence type="ECO:0000256" key="1">
    <source>
        <dbReference type="ARBA" id="ARBA00004651"/>
    </source>
</evidence>
<feature type="transmembrane region" description="Helical" evidence="9">
    <location>
        <begin position="135"/>
        <end position="156"/>
    </location>
</feature>
<dbReference type="PROSITE" id="PS50929">
    <property type="entry name" value="ABC_TM1F"/>
    <property type="match status" value="1"/>
</dbReference>
<evidence type="ECO:0000256" key="6">
    <source>
        <dbReference type="ARBA" id="ARBA00022840"/>
    </source>
</evidence>
<feature type="transmembrane region" description="Helical" evidence="9">
    <location>
        <begin position="59"/>
        <end position="77"/>
    </location>
</feature>
<accession>A0A0R2HMH8</accession>
<comment type="subcellular location">
    <subcellularLocation>
        <location evidence="1">Cell membrane</location>
        <topology evidence="1">Multi-pass membrane protein</topology>
    </subcellularLocation>
</comment>
<sequence length="583" mass="64800">MGIFKKLGWFFKQEKKSYMIGIFFLILVAIVQLVPPRIIGVVVDEIAAGKMTAQSLTKWLIILVAAAIAQYIFRYIWRVNIWGTAAKLERTLRTNLFKHFTQMDHVFFQKYRTGDLMAHATNDLSAIQMVAGGGILTLADSMITGGATIVAMALFVDWRLTLIALIPLPLLAVASRILGQKLHVRFRSAQAAFSSMNDKTQESISGIKVIKTFGQEQEDVADFKKQTDNVVGKNKKVYLVDSLFDPAITFIMGISYVLTIVLGGNFVMSGTISIGQLISFISYIAMLIWPMFAIGRLFNILERGSASYDRVQELLNETSEIIENPDAITTPVNGKIEYQVDKFNYPDDDSVALNHLHFEIDKGNTLGLVGKTGAGKTTIFKLLLREYDGYNGRIQFGNADIREYSLNALLHGIGYVPQDQFLFSTTIKENIRFADPTLSDEEVVKAAKLTAIHEDILAMPEGYDTLVGERGVSLSGGQKQRISIARALITNPELLILDDALSAVDAKTEEAILSALKKERSDQTTIIAAHRISSVMHAEEVIVIDDGEIVERGNHSELIQLNGWYKEMYEKQQLEAKLEGGTN</sequence>
<dbReference type="PANTHER" id="PTHR43394">
    <property type="entry name" value="ATP-DEPENDENT PERMEASE MDL1, MITOCHONDRIAL"/>
    <property type="match status" value="1"/>
</dbReference>
<reference evidence="12 13" key="1">
    <citation type="journal article" date="2015" name="Genome Announc.">
        <title>Expanding the biotechnology potential of lactobacilli through comparative genomics of 213 strains and associated genera.</title>
        <authorList>
            <person name="Sun Z."/>
            <person name="Harris H.M."/>
            <person name="McCann A."/>
            <person name="Guo C."/>
            <person name="Argimon S."/>
            <person name="Zhang W."/>
            <person name="Yang X."/>
            <person name="Jeffery I.B."/>
            <person name="Cooney J.C."/>
            <person name="Kagawa T.F."/>
            <person name="Liu W."/>
            <person name="Song Y."/>
            <person name="Salvetti E."/>
            <person name="Wrobel A."/>
            <person name="Rasinkangas P."/>
            <person name="Parkhill J."/>
            <person name="Rea M.C."/>
            <person name="O'Sullivan O."/>
            <person name="Ritari J."/>
            <person name="Douillard F.P."/>
            <person name="Paul Ross R."/>
            <person name="Yang R."/>
            <person name="Briner A.E."/>
            <person name="Felis G.E."/>
            <person name="de Vos W.M."/>
            <person name="Barrangou R."/>
            <person name="Klaenhammer T.R."/>
            <person name="Caufield P.W."/>
            <person name="Cui Y."/>
            <person name="Zhang H."/>
            <person name="O'Toole P.W."/>
        </authorList>
    </citation>
    <scope>NUCLEOTIDE SEQUENCE [LARGE SCALE GENOMIC DNA]</scope>
    <source>
        <strain evidence="12 13">DSM 20623</strain>
    </source>
</reference>
<dbReference type="RefSeq" id="WP_034570066.1">
    <property type="nucleotide sequence ID" value="NZ_JQBS01000035.1"/>
</dbReference>
<evidence type="ECO:0000256" key="2">
    <source>
        <dbReference type="ARBA" id="ARBA00022448"/>
    </source>
</evidence>
<feature type="transmembrane region" description="Helical" evidence="9">
    <location>
        <begin position="162"/>
        <end position="179"/>
    </location>
</feature>
<gene>
    <name evidence="12" type="ORF">IV74_GL001731</name>
</gene>
<dbReference type="InterPro" id="IPR003439">
    <property type="entry name" value="ABC_transporter-like_ATP-bd"/>
</dbReference>
<keyword evidence="7 9" id="KW-1133">Transmembrane helix</keyword>
<feature type="transmembrane region" description="Helical" evidence="9">
    <location>
        <begin position="20"/>
        <end position="39"/>
    </location>
</feature>
<proteinExistence type="predicted"/>
<dbReference type="InterPro" id="IPR011527">
    <property type="entry name" value="ABC1_TM_dom"/>
</dbReference>
<keyword evidence="2" id="KW-0813">Transport</keyword>
<evidence type="ECO:0000256" key="3">
    <source>
        <dbReference type="ARBA" id="ARBA00022475"/>
    </source>
</evidence>
<evidence type="ECO:0000256" key="8">
    <source>
        <dbReference type="ARBA" id="ARBA00023136"/>
    </source>
</evidence>
<evidence type="ECO:0000259" key="11">
    <source>
        <dbReference type="PROSITE" id="PS50929"/>
    </source>
</evidence>
<dbReference type="FunFam" id="3.40.50.300:FF:000221">
    <property type="entry name" value="Multidrug ABC transporter ATP-binding protein"/>
    <property type="match status" value="1"/>
</dbReference>
<dbReference type="SUPFAM" id="SSF90123">
    <property type="entry name" value="ABC transporter transmembrane region"/>
    <property type="match status" value="1"/>
</dbReference>
<keyword evidence="6 12" id="KW-0067">ATP-binding</keyword>
<evidence type="ECO:0000256" key="5">
    <source>
        <dbReference type="ARBA" id="ARBA00022741"/>
    </source>
</evidence>
<dbReference type="Proteomes" id="UP000051658">
    <property type="component" value="Unassembled WGS sequence"/>
</dbReference>
<dbReference type="AlphaFoldDB" id="A0A0R2HMH8"/>
<name>A0A0R2HMH8_CARDV</name>
<dbReference type="GO" id="GO:0005524">
    <property type="term" value="F:ATP binding"/>
    <property type="evidence" value="ECO:0007669"/>
    <property type="project" value="UniProtKB-KW"/>
</dbReference>
<dbReference type="InterPro" id="IPR039421">
    <property type="entry name" value="Type_1_exporter"/>
</dbReference>
<dbReference type="Gene3D" id="1.20.1560.10">
    <property type="entry name" value="ABC transporter type 1, transmembrane domain"/>
    <property type="match status" value="1"/>
</dbReference>
<keyword evidence="5" id="KW-0547">Nucleotide-binding</keyword>
<dbReference type="SUPFAM" id="SSF52540">
    <property type="entry name" value="P-loop containing nucleoside triphosphate hydrolases"/>
    <property type="match status" value="1"/>
</dbReference>
<dbReference type="EMBL" id="JQBS01000035">
    <property type="protein sequence ID" value="KRN54153.1"/>
    <property type="molecule type" value="Genomic_DNA"/>
</dbReference>
<dbReference type="Gene3D" id="3.40.50.300">
    <property type="entry name" value="P-loop containing nucleotide triphosphate hydrolases"/>
    <property type="match status" value="1"/>
</dbReference>
<dbReference type="GO" id="GO:0005886">
    <property type="term" value="C:plasma membrane"/>
    <property type="evidence" value="ECO:0007669"/>
    <property type="project" value="UniProtKB-SubCell"/>
</dbReference>